<name>A0A2C5Z010_9HYPO</name>
<protein>
    <recommendedName>
        <fullName evidence="5">3-hydroxyacyl-CoA dehydrogenase type-2</fullName>
    </recommendedName>
</protein>
<proteinExistence type="predicted"/>
<dbReference type="PRINTS" id="PR00081">
    <property type="entry name" value="GDHRDH"/>
</dbReference>
<dbReference type="Proteomes" id="UP000224854">
    <property type="component" value="Unassembled WGS sequence"/>
</dbReference>
<dbReference type="GO" id="GO:0016491">
    <property type="term" value="F:oxidoreductase activity"/>
    <property type="evidence" value="ECO:0007669"/>
    <property type="project" value="UniProtKB-KW"/>
</dbReference>
<evidence type="ECO:0000313" key="4">
    <source>
        <dbReference type="Proteomes" id="UP000224854"/>
    </source>
</evidence>
<evidence type="ECO:0000313" key="3">
    <source>
        <dbReference type="EMBL" id="PHH72634.1"/>
    </source>
</evidence>
<evidence type="ECO:0000256" key="1">
    <source>
        <dbReference type="ARBA" id="ARBA00022857"/>
    </source>
</evidence>
<dbReference type="EMBL" id="NJEU01000569">
    <property type="protein sequence ID" value="PHH72634.1"/>
    <property type="molecule type" value="Genomic_DNA"/>
</dbReference>
<keyword evidence="2" id="KW-0560">Oxidoreductase</keyword>
<organism evidence="3 4">
    <name type="scientific">Ophiocordyceps australis</name>
    <dbReference type="NCBI Taxonomy" id="1399860"/>
    <lineage>
        <taxon>Eukaryota</taxon>
        <taxon>Fungi</taxon>
        <taxon>Dikarya</taxon>
        <taxon>Ascomycota</taxon>
        <taxon>Pezizomycotina</taxon>
        <taxon>Sordariomycetes</taxon>
        <taxon>Hypocreomycetidae</taxon>
        <taxon>Hypocreales</taxon>
        <taxon>Ophiocordycipitaceae</taxon>
        <taxon>Ophiocordyceps</taxon>
    </lineage>
</organism>
<keyword evidence="1" id="KW-0521">NADP</keyword>
<gene>
    <name evidence="3" type="ORF">CDD82_5876</name>
</gene>
<dbReference type="SUPFAM" id="SSF51735">
    <property type="entry name" value="NAD(P)-binding Rossmann-fold domains"/>
    <property type="match status" value="1"/>
</dbReference>
<dbReference type="InterPro" id="IPR036291">
    <property type="entry name" value="NAD(P)-bd_dom_sf"/>
</dbReference>
<accession>A0A2C5Z010</accession>
<reference evidence="3 4" key="1">
    <citation type="submission" date="2017-06" db="EMBL/GenBank/DDBJ databases">
        <title>Ant-infecting Ophiocordyceps genomes reveal a high diversity of potential behavioral manipulation genes and a possible major role for enterotoxins.</title>
        <authorList>
            <person name="De Bekker C."/>
            <person name="Evans H.C."/>
            <person name="Brachmann A."/>
            <person name="Hughes D.P."/>
        </authorList>
    </citation>
    <scope>NUCLEOTIDE SEQUENCE [LARGE SCALE GENOMIC DNA]</scope>
    <source>
        <strain evidence="3 4">1348a</strain>
    </source>
</reference>
<dbReference type="OrthoDB" id="3819888at2759"/>
<dbReference type="InterPro" id="IPR020904">
    <property type="entry name" value="Sc_DH/Rdtase_CS"/>
</dbReference>
<evidence type="ECO:0000256" key="2">
    <source>
        <dbReference type="ARBA" id="ARBA00023002"/>
    </source>
</evidence>
<dbReference type="Gene3D" id="3.40.50.720">
    <property type="entry name" value="NAD(P)-binding Rossmann-like Domain"/>
    <property type="match status" value="1"/>
</dbReference>
<dbReference type="InterPro" id="IPR002347">
    <property type="entry name" value="SDR_fam"/>
</dbReference>
<dbReference type="Pfam" id="PF00106">
    <property type="entry name" value="adh_short"/>
    <property type="match status" value="1"/>
</dbReference>
<dbReference type="AlphaFoldDB" id="A0A2C5Z010"/>
<evidence type="ECO:0008006" key="5">
    <source>
        <dbReference type="Google" id="ProtNLM"/>
    </source>
</evidence>
<comment type="caution">
    <text evidence="3">The sequence shown here is derived from an EMBL/GenBank/DDBJ whole genome shotgun (WGS) entry which is preliminary data.</text>
</comment>
<sequence length="261" mass="27444">MKTENRTFIISGGASGLGKACVVDLLKHGANVSVLDVSQDAGTQLTVELGNAVKFFHCDVLQSHSIASAVKESARWAQETGKPLGGAISAAGIAMPATVLDRHGSAFDMDMFDAVININLRGTADLVRLVAQQMAATVKPDDDGERGVVILVSSSAAYDGQKGQVSYAASKGAVASMALPIARDLARYGIRCMAIAPSLFDTAMTSAMSDKVRKSLEATFEFPKRPGRAAEFAQLARQVIENSMINGTVIRLDGASRPSKI</sequence>
<dbReference type="PROSITE" id="PS00061">
    <property type="entry name" value="ADH_SHORT"/>
    <property type="match status" value="1"/>
</dbReference>
<dbReference type="PANTHER" id="PTHR43658:SF8">
    <property type="entry name" value="17-BETA-HYDROXYSTEROID DEHYDROGENASE 14-RELATED"/>
    <property type="match status" value="1"/>
</dbReference>
<keyword evidence="4" id="KW-1185">Reference proteome</keyword>
<dbReference type="PANTHER" id="PTHR43658">
    <property type="entry name" value="SHORT-CHAIN DEHYDROGENASE/REDUCTASE"/>
    <property type="match status" value="1"/>
</dbReference>